<dbReference type="HOGENOM" id="CLU_1235377_0_0_1"/>
<dbReference type="EMBL" id="KN827140">
    <property type="protein sequence ID" value="KIK77104.1"/>
    <property type="molecule type" value="Genomic_DNA"/>
</dbReference>
<name>A0A0D0D9H2_9AGAM</name>
<gene>
    <name evidence="1" type="ORF">PAXRUDRAFT_17726</name>
</gene>
<accession>A0A0D0D9H2</accession>
<dbReference type="AlphaFoldDB" id="A0A0D0D9H2"/>
<protein>
    <submittedName>
        <fullName evidence="1">Uncharacterized protein</fullName>
    </submittedName>
</protein>
<organism evidence="1 2">
    <name type="scientific">Paxillus rubicundulus Ve08.2h10</name>
    <dbReference type="NCBI Taxonomy" id="930991"/>
    <lineage>
        <taxon>Eukaryota</taxon>
        <taxon>Fungi</taxon>
        <taxon>Dikarya</taxon>
        <taxon>Basidiomycota</taxon>
        <taxon>Agaricomycotina</taxon>
        <taxon>Agaricomycetes</taxon>
        <taxon>Agaricomycetidae</taxon>
        <taxon>Boletales</taxon>
        <taxon>Paxilineae</taxon>
        <taxon>Paxillaceae</taxon>
        <taxon>Paxillus</taxon>
    </lineage>
</organism>
<sequence>MPARPVLGNIMGGATDHDSDLPQELSFHAEHPHVQMLLPASYTHDRSHTTEQFYNPVQPPQAVPGPSTRWFTHDQTSGEVMGEVMLWEAPQEPPPSMISSDQCMETNVGYDQEEAALWQGTDESSQQYFTTGAWTSGIHTLRIPVRKSTQASHGAPPECRVSISATQKLDGVGAHLCAGADEVQPDQPGPVPPPAAPYHRLSMLLHFIRFGVEKHERHKTAAPT</sequence>
<reference evidence="2" key="2">
    <citation type="submission" date="2015-01" db="EMBL/GenBank/DDBJ databases">
        <title>Evolutionary Origins and Diversification of the Mycorrhizal Mutualists.</title>
        <authorList>
            <consortium name="DOE Joint Genome Institute"/>
            <consortium name="Mycorrhizal Genomics Consortium"/>
            <person name="Kohler A."/>
            <person name="Kuo A."/>
            <person name="Nagy L.G."/>
            <person name="Floudas D."/>
            <person name="Copeland A."/>
            <person name="Barry K.W."/>
            <person name="Cichocki N."/>
            <person name="Veneault-Fourrey C."/>
            <person name="LaButti K."/>
            <person name="Lindquist E.A."/>
            <person name="Lipzen A."/>
            <person name="Lundell T."/>
            <person name="Morin E."/>
            <person name="Murat C."/>
            <person name="Riley R."/>
            <person name="Ohm R."/>
            <person name="Sun H."/>
            <person name="Tunlid A."/>
            <person name="Henrissat B."/>
            <person name="Grigoriev I.V."/>
            <person name="Hibbett D.S."/>
            <person name="Martin F."/>
        </authorList>
    </citation>
    <scope>NUCLEOTIDE SEQUENCE [LARGE SCALE GENOMIC DNA]</scope>
    <source>
        <strain evidence="2">Ve08.2h10</strain>
    </source>
</reference>
<evidence type="ECO:0000313" key="2">
    <source>
        <dbReference type="Proteomes" id="UP000054538"/>
    </source>
</evidence>
<dbReference type="Proteomes" id="UP000054538">
    <property type="component" value="Unassembled WGS sequence"/>
</dbReference>
<reference evidence="1 2" key="1">
    <citation type="submission" date="2014-04" db="EMBL/GenBank/DDBJ databases">
        <authorList>
            <consortium name="DOE Joint Genome Institute"/>
            <person name="Kuo A."/>
            <person name="Kohler A."/>
            <person name="Jargeat P."/>
            <person name="Nagy L.G."/>
            <person name="Floudas D."/>
            <person name="Copeland A."/>
            <person name="Barry K.W."/>
            <person name="Cichocki N."/>
            <person name="Veneault-Fourrey C."/>
            <person name="LaButti K."/>
            <person name="Lindquist E.A."/>
            <person name="Lipzen A."/>
            <person name="Lundell T."/>
            <person name="Morin E."/>
            <person name="Murat C."/>
            <person name="Sun H."/>
            <person name="Tunlid A."/>
            <person name="Henrissat B."/>
            <person name="Grigoriev I.V."/>
            <person name="Hibbett D.S."/>
            <person name="Martin F."/>
            <person name="Nordberg H.P."/>
            <person name="Cantor M.N."/>
            <person name="Hua S.X."/>
        </authorList>
    </citation>
    <scope>NUCLEOTIDE SEQUENCE [LARGE SCALE GENOMIC DNA]</scope>
    <source>
        <strain evidence="1 2">Ve08.2h10</strain>
    </source>
</reference>
<proteinExistence type="predicted"/>
<keyword evidence="2" id="KW-1185">Reference proteome</keyword>
<dbReference type="InParanoid" id="A0A0D0D9H2"/>
<evidence type="ECO:0000313" key="1">
    <source>
        <dbReference type="EMBL" id="KIK77104.1"/>
    </source>
</evidence>